<dbReference type="Proteomes" id="UP000236755">
    <property type="component" value="Unassembled WGS sequence"/>
</dbReference>
<dbReference type="InterPro" id="IPR005624">
    <property type="entry name" value="PduO/GlcC-like"/>
</dbReference>
<dbReference type="EMBL" id="FNQT01000001">
    <property type="protein sequence ID" value="SDZ80868.1"/>
    <property type="molecule type" value="Genomic_DNA"/>
</dbReference>
<proteinExistence type="predicted"/>
<name>A0A1H3W3J7_9EURY</name>
<dbReference type="InterPro" id="IPR038084">
    <property type="entry name" value="PduO/GlcC-like_sf"/>
</dbReference>
<organism evidence="1 2">
    <name type="scientific">Haloplanus vescus</name>
    <dbReference type="NCBI Taxonomy" id="555874"/>
    <lineage>
        <taxon>Archaea</taxon>
        <taxon>Methanobacteriati</taxon>
        <taxon>Methanobacteriota</taxon>
        <taxon>Stenosarchaea group</taxon>
        <taxon>Halobacteria</taxon>
        <taxon>Halobacteriales</taxon>
        <taxon>Haloferacaceae</taxon>
        <taxon>Haloplanus</taxon>
    </lineage>
</organism>
<protein>
    <submittedName>
        <fullName evidence="1">Uncharacterized conserved protein GlcG, DUF336 family</fullName>
    </submittedName>
</protein>
<reference evidence="1 2" key="1">
    <citation type="submission" date="2016-10" db="EMBL/GenBank/DDBJ databases">
        <authorList>
            <person name="de Groot N.N."/>
        </authorList>
    </citation>
    <scope>NUCLEOTIDE SEQUENCE [LARGE SCALE GENOMIC DNA]</scope>
    <source>
        <strain evidence="1 2">CGMCC 1.8712</strain>
    </source>
</reference>
<sequence length="159" mass="16876">MFITVGTHCVSVMVQSITLDTATKLIEAAKEKAEEIDNPMVIAVTNSEGNLIAQHRMDDAWLASVSISRNKAYTSAALDMPTHELAEPSEPGNSLYGLQTTDEGRIVIFGGGYPLLNDEGDVVGAFGVSGGAVSQDMEVAEAGVEHWESIRGDVTEVAH</sequence>
<dbReference type="STRING" id="555874.SAMN04488065_0480"/>
<dbReference type="Gene3D" id="3.30.450.150">
    <property type="entry name" value="Haem-degrading domain"/>
    <property type="match status" value="1"/>
</dbReference>
<dbReference type="PANTHER" id="PTHR34309:SF1">
    <property type="entry name" value="PROTEIN GLCG"/>
    <property type="match status" value="1"/>
</dbReference>
<dbReference type="PANTHER" id="PTHR34309">
    <property type="entry name" value="SLR1406 PROTEIN"/>
    <property type="match status" value="1"/>
</dbReference>
<dbReference type="InterPro" id="IPR052517">
    <property type="entry name" value="GlcG_carb_metab_protein"/>
</dbReference>
<dbReference type="SUPFAM" id="SSF143744">
    <property type="entry name" value="GlcG-like"/>
    <property type="match status" value="1"/>
</dbReference>
<evidence type="ECO:0000313" key="2">
    <source>
        <dbReference type="Proteomes" id="UP000236755"/>
    </source>
</evidence>
<gene>
    <name evidence="1" type="ORF">SAMN04488065_0480</name>
</gene>
<dbReference type="AlphaFoldDB" id="A0A1H3W3J7"/>
<dbReference type="Pfam" id="PF03928">
    <property type="entry name" value="HbpS-like"/>
    <property type="match status" value="1"/>
</dbReference>
<evidence type="ECO:0000313" key="1">
    <source>
        <dbReference type="EMBL" id="SDZ80868.1"/>
    </source>
</evidence>
<accession>A0A1H3W3J7</accession>
<keyword evidence="2" id="KW-1185">Reference proteome</keyword>